<evidence type="ECO:0000259" key="2">
    <source>
        <dbReference type="Pfam" id="PF00462"/>
    </source>
</evidence>
<comment type="caution">
    <text evidence="3">The sequence shown here is derived from an EMBL/GenBank/DDBJ whole genome shotgun (WGS) entry which is preliminary data.</text>
</comment>
<accession>A0A1J5QS13</accession>
<dbReference type="AlphaFoldDB" id="A0A1J5QS13"/>
<dbReference type="CDD" id="cd02976">
    <property type="entry name" value="NrdH"/>
    <property type="match status" value="1"/>
</dbReference>
<feature type="compositionally biased region" description="Low complexity" evidence="1">
    <location>
        <begin position="86"/>
        <end position="111"/>
    </location>
</feature>
<reference evidence="3" key="1">
    <citation type="submission" date="2016-10" db="EMBL/GenBank/DDBJ databases">
        <title>Sequence of Gallionella enrichment culture.</title>
        <authorList>
            <person name="Poehlein A."/>
            <person name="Muehling M."/>
            <person name="Daniel R."/>
        </authorList>
    </citation>
    <scope>NUCLEOTIDE SEQUENCE</scope>
</reference>
<feature type="region of interest" description="Disordered" evidence="1">
    <location>
        <begin position="73"/>
        <end position="126"/>
    </location>
</feature>
<sequence>MAHCPACREGVALLRRRGVPYRETTIDDAGAARRFEQISHGVRRLPLLVVGTRQLEPGFNAAGWNSALDTAGYPPTSQLPQDWHFAAPQPLPSASSAASAAAPPARAGSVPVLPPPNPHAPPGFQF</sequence>
<evidence type="ECO:0000256" key="1">
    <source>
        <dbReference type="SAM" id="MobiDB-lite"/>
    </source>
</evidence>
<evidence type="ECO:0000313" key="3">
    <source>
        <dbReference type="EMBL" id="OIQ86146.1"/>
    </source>
</evidence>
<dbReference type="InterPro" id="IPR002109">
    <property type="entry name" value="Glutaredoxin"/>
</dbReference>
<organism evidence="3">
    <name type="scientific">mine drainage metagenome</name>
    <dbReference type="NCBI Taxonomy" id="410659"/>
    <lineage>
        <taxon>unclassified sequences</taxon>
        <taxon>metagenomes</taxon>
        <taxon>ecological metagenomes</taxon>
    </lineage>
</organism>
<name>A0A1J5QS13_9ZZZZ</name>
<protein>
    <recommendedName>
        <fullName evidence="2">Glutaredoxin domain-containing protein</fullName>
    </recommendedName>
</protein>
<feature type="domain" description="Glutaredoxin" evidence="2">
    <location>
        <begin position="3"/>
        <end position="52"/>
    </location>
</feature>
<dbReference type="EMBL" id="MLJW01000498">
    <property type="protein sequence ID" value="OIQ86146.1"/>
    <property type="molecule type" value="Genomic_DNA"/>
</dbReference>
<proteinExistence type="predicted"/>
<dbReference type="Gene3D" id="3.40.30.10">
    <property type="entry name" value="Glutaredoxin"/>
    <property type="match status" value="1"/>
</dbReference>
<gene>
    <name evidence="3" type="ORF">GALL_320170</name>
</gene>
<dbReference type="Pfam" id="PF00462">
    <property type="entry name" value="Glutaredoxin"/>
    <property type="match status" value="1"/>
</dbReference>
<dbReference type="InterPro" id="IPR036249">
    <property type="entry name" value="Thioredoxin-like_sf"/>
</dbReference>
<feature type="compositionally biased region" description="Pro residues" evidence="1">
    <location>
        <begin position="112"/>
        <end position="126"/>
    </location>
</feature>
<dbReference type="SUPFAM" id="SSF52833">
    <property type="entry name" value="Thioredoxin-like"/>
    <property type="match status" value="1"/>
</dbReference>